<dbReference type="RefSeq" id="XP_025517477.1">
    <property type="nucleotide sequence ID" value="XM_025654873.1"/>
</dbReference>
<reference evidence="1 2" key="1">
    <citation type="submission" date="2018-02" db="EMBL/GenBank/DDBJ databases">
        <title>The genomes of Aspergillus section Nigri reveals drivers in fungal speciation.</title>
        <authorList>
            <consortium name="DOE Joint Genome Institute"/>
            <person name="Vesth T.C."/>
            <person name="Nybo J."/>
            <person name="Theobald S."/>
            <person name="Brandl J."/>
            <person name="Frisvad J.C."/>
            <person name="Nielsen K.F."/>
            <person name="Lyhne E.K."/>
            <person name="Kogle M.E."/>
            <person name="Kuo A."/>
            <person name="Riley R."/>
            <person name="Clum A."/>
            <person name="Nolan M."/>
            <person name="Lipzen A."/>
            <person name="Salamov A."/>
            <person name="Henrissat B."/>
            <person name="Wiebenga A."/>
            <person name="De vries R.P."/>
            <person name="Grigoriev I.V."/>
            <person name="Mortensen U.H."/>
            <person name="Andersen M.R."/>
            <person name="Baker S.E."/>
        </authorList>
    </citation>
    <scope>NUCLEOTIDE SEQUENCE [LARGE SCALE GENOMIC DNA]</scope>
    <source>
        <strain evidence="1 2">CBS 112811</strain>
    </source>
</reference>
<keyword evidence="2" id="KW-1185">Reference proteome</keyword>
<accession>A0A8G1VP76</accession>
<dbReference type="AlphaFoldDB" id="A0A8G1VP76"/>
<name>A0A8G1VP76_9EURO</name>
<gene>
    <name evidence="1" type="ORF">BO85DRAFT_244995</name>
</gene>
<evidence type="ECO:0000313" key="1">
    <source>
        <dbReference type="EMBL" id="RAH59555.1"/>
    </source>
</evidence>
<proteinExistence type="predicted"/>
<dbReference type="Proteomes" id="UP000249526">
    <property type="component" value="Unassembled WGS sequence"/>
</dbReference>
<dbReference type="GeneID" id="37158275"/>
<dbReference type="EMBL" id="KZ825058">
    <property type="protein sequence ID" value="RAH59555.1"/>
    <property type="molecule type" value="Genomic_DNA"/>
</dbReference>
<sequence length="68" mass="7465">MAGMCHSCACSRVRPSNQMPTRCVKNKNQMQPTQLILPTSNLTRTSCHSAGKHFSIPPSFPPFSNVCT</sequence>
<protein>
    <submittedName>
        <fullName evidence="1">Uncharacterized protein</fullName>
    </submittedName>
</protein>
<organism evidence="1 2">
    <name type="scientific">Aspergillus piperis CBS 112811</name>
    <dbReference type="NCBI Taxonomy" id="1448313"/>
    <lineage>
        <taxon>Eukaryota</taxon>
        <taxon>Fungi</taxon>
        <taxon>Dikarya</taxon>
        <taxon>Ascomycota</taxon>
        <taxon>Pezizomycotina</taxon>
        <taxon>Eurotiomycetes</taxon>
        <taxon>Eurotiomycetidae</taxon>
        <taxon>Eurotiales</taxon>
        <taxon>Aspergillaceae</taxon>
        <taxon>Aspergillus</taxon>
        <taxon>Aspergillus subgen. Circumdati</taxon>
    </lineage>
</organism>
<evidence type="ECO:0000313" key="2">
    <source>
        <dbReference type="Proteomes" id="UP000249526"/>
    </source>
</evidence>